<evidence type="ECO:0000313" key="2">
    <source>
        <dbReference type="Proteomes" id="UP000290365"/>
    </source>
</evidence>
<proteinExistence type="predicted"/>
<dbReference type="AlphaFoldDB" id="A0A4P6K1L9"/>
<protein>
    <submittedName>
        <fullName evidence="1">Uncharacterized protein</fullName>
    </submittedName>
</protein>
<dbReference type="EMBL" id="CP035758">
    <property type="protein sequence ID" value="QBD81570.1"/>
    <property type="molecule type" value="Genomic_DNA"/>
</dbReference>
<reference evidence="1 2" key="1">
    <citation type="submission" date="2019-01" db="EMBL/GenBank/DDBJ databases">
        <title>Ktedonosporobacter rubrisoli SCAWS-G2.</title>
        <authorList>
            <person name="Huang Y."/>
            <person name="Yan B."/>
        </authorList>
    </citation>
    <scope>NUCLEOTIDE SEQUENCE [LARGE SCALE GENOMIC DNA]</scope>
    <source>
        <strain evidence="1 2">SCAWS-G2</strain>
    </source>
</reference>
<dbReference type="Proteomes" id="UP000290365">
    <property type="component" value="Chromosome"/>
</dbReference>
<keyword evidence="2" id="KW-1185">Reference proteome</keyword>
<dbReference type="KEGG" id="kbs:EPA93_38615"/>
<dbReference type="RefSeq" id="WP_129892631.1">
    <property type="nucleotide sequence ID" value="NZ_CP035758.1"/>
</dbReference>
<organism evidence="1 2">
    <name type="scientific">Ktedonosporobacter rubrisoli</name>
    <dbReference type="NCBI Taxonomy" id="2509675"/>
    <lineage>
        <taxon>Bacteria</taxon>
        <taxon>Bacillati</taxon>
        <taxon>Chloroflexota</taxon>
        <taxon>Ktedonobacteria</taxon>
        <taxon>Ktedonobacterales</taxon>
        <taxon>Ktedonosporobacteraceae</taxon>
        <taxon>Ktedonosporobacter</taxon>
    </lineage>
</organism>
<gene>
    <name evidence="1" type="ORF">EPA93_38615</name>
</gene>
<sequence length="94" mass="11153">MTKNGGKIILIWPCPEDRSWLIAHGFQHVILPLHHEMYVRFRSLCTAIQCVRRFYAHKSDAMRYILTRHSTEIPFSVLGMNPPRDYCELRVRKV</sequence>
<evidence type="ECO:0000313" key="1">
    <source>
        <dbReference type="EMBL" id="QBD81570.1"/>
    </source>
</evidence>
<name>A0A4P6K1L9_KTERU</name>
<accession>A0A4P6K1L9</accession>